<feature type="transmembrane region" description="Helical" evidence="5">
    <location>
        <begin position="33"/>
        <end position="52"/>
    </location>
</feature>
<evidence type="ECO:0000256" key="5">
    <source>
        <dbReference type="SAM" id="Phobius"/>
    </source>
</evidence>
<gene>
    <name evidence="6" type="ORF">C1H46_029123</name>
</gene>
<dbReference type="PANTHER" id="PTHR23423">
    <property type="entry name" value="ORGANIC SOLUTE TRANSPORTER-RELATED"/>
    <property type="match status" value="1"/>
</dbReference>
<dbReference type="Pfam" id="PF03619">
    <property type="entry name" value="Solute_trans_a"/>
    <property type="match status" value="1"/>
</dbReference>
<evidence type="ECO:0000256" key="4">
    <source>
        <dbReference type="ARBA" id="ARBA00023136"/>
    </source>
</evidence>
<evidence type="ECO:0000313" key="6">
    <source>
        <dbReference type="EMBL" id="TQD85324.1"/>
    </source>
</evidence>
<feature type="transmembrane region" description="Helical" evidence="5">
    <location>
        <begin position="59"/>
        <end position="79"/>
    </location>
</feature>
<accession>A0A540LFT6</accession>
<dbReference type="STRING" id="106549.A0A540LFT6"/>
<dbReference type="InterPro" id="IPR005178">
    <property type="entry name" value="Ostalpha/TMEM184C"/>
</dbReference>
<protein>
    <submittedName>
        <fullName evidence="6">Uncharacterized protein</fullName>
    </submittedName>
</protein>
<sequence>MLLSAVFVTVGLQCGLQLRSNSGLLRGVVGYPFPLSCLIGDWPLGFAFYYAVKVGIVQYMILKLICSLLAMILETFGVYGEGKFTGDRAASVSFRSESLFG</sequence>
<evidence type="ECO:0000256" key="3">
    <source>
        <dbReference type="ARBA" id="ARBA00022989"/>
    </source>
</evidence>
<comment type="caution">
    <text evidence="6">The sequence shown here is derived from an EMBL/GenBank/DDBJ whole genome shotgun (WGS) entry which is preliminary data.</text>
</comment>
<organism evidence="6 7">
    <name type="scientific">Malus baccata</name>
    <name type="common">Siberian crab apple</name>
    <name type="synonym">Pyrus baccata</name>
    <dbReference type="NCBI Taxonomy" id="106549"/>
    <lineage>
        <taxon>Eukaryota</taxon>
        <taxon>Viridiplantae</taxon>
        <taxon>Streptophyta</taxon>
        <taxon>Embryophyta</taxon>
        <taxon>Tracheophyta</taxon>
        <taxon>Spermatophyta</taxon>
        <taxon>Magnoliopsida</taxon>
        <taxon>eudicotyledons</taxon>
        <taxon>Gunneridae</taxon>
        <taxon>Pentapetalae</taxon>
        <taxon>rosids</taxon>
        <taxon>fabids</taxon>
        <taxon>Rosales</taxon>
        <taxon>Rosaceae</taxon>
        <taxon>Amygdaloideae</taxon>
        <taxon>Maleae</taxon>
        <taxon>Malus</taxon>
    </lineage>
</organism>
<dbReference type="EMBL" id="VIEB01000602">
    <property type="protein sequence ID" value="TQD85324.1"/>
    <property type="molecule type" value="Genomic_DNA"/>
</dbReference>
<name>A0A540LFT6_MALBA</name>
<keyword evidence="7" id="KW-1185">Reference proteome</keyword>
<dbReference type="AlphaFoldDB" id="A0A540LFT6"/>
<keyword evidence="2 5" id="KW-0812">Transmembrane</keyword>
<comment type="subcellular location">
    <subcellularLocation>
        <location evidence="1">Membrane</location>
        <topology evidence="1">Multi-pass membrane protein</topology>
    </subcellularLocation>
</comment>
<keyword evidence="3 5" id="KW-1133">Transmembrane helix</keyword>
<keyword evidence="4 5" id="KW-0472">Membrane</keyword>
<dbReference type="GO" id="GO:0016020">
    <property type="term" value="C:membrane"/>
    <property type="evidence" value="ECO:0007669"/>
    <property type="project" value="UniProtKB-SubCell"/>
</dbReference>
<reference evidence="6 7" key="1">
    <citation type="journal article" date="2019" name="G3 (Bethesda)">
        <title>Sequencing of a Wild Apple (Malus baccata) Genome Unravels the Differences Between Cultivated and Wild Apple Species Regarding Disease Resistance and Cold Tolerance.</title>
        <authorList>
            <person name="Chen X."/>
        </authorList>
    </citation>
    <scope>NUCLEOTIDE SEQUENCE [LARGE SCALE GENOMIC DNA]</scope>
    <source>
        <strain evidence="7">cv. Shandingzi</strain>
        <tissue evidence="6">Leaves</tissue>
    </source>
</reference>
<evidence type="ECO:0000256" key="2">
    <source>
        <dbReference type="ARBA" id="ARBA00022692"/>
    </source>
</evidence>
<evidence type="ECO:0000313" key="7">
    <source>
        <dbReference type="Proteomes" id="UP000315295"/>
    </source>
</evidence>
<proteinExistence type="predicted"/>
<dbReference type="Proteomes" id="UP000315295">
    <property type="component" value="Unassembled WGS sequence"/>
</dbReference>
<evidence type="ECO:0000256" key="1">
    <source>
        <dbReference type="ARBA" id="ARBA00004141"/>
    </source>
</evidence>